<dbReference type="AlphaFoldDB" id="A0A6J8EAQ4"/>
<dbReference type="PANTHER" id="PTHR46963">
    <property type="entry name" value="SIMILAR TO RIKEN CDNA E130308A19"/>
    <property type="match status" value="1"/>
</dbReference>
<feature type="transmembrane region" description="Helical" evidence="1">
    <location>
        <begin position="86"/>
        <end position="105"/>
    </location>
</feature>
<organism evidence="2 3">
    <name type="scientific">Mytilus coruscus</name>
    <name type="common">Sea mussel</name>
    <dbReference type="NCBI Taxonomy" id="42192"/>
    <lineage>
        <taxon>Eukaryota</taxon>
        <taxon>Metazoa</taxon>
        <taxon>Spiralia</taxon>
        <taxon>Lophotrochozoa</taxon>
        <taxon>Mollusca</taxon>
        <taxon>Bivalvia</taxon>
        <taxon>Autobranchia</taxon>
        <taxon>Pteriomorphia</taxon>
        <taxon>Mytilida</taxon>
        <taxon>Mytiloidea</taxon>
        <taxon>Mytilidae</taxon>
        <taxon>Mytilinae</taxon>
        <taxon>Mytilus</taxon>
    </lineage>
</organism>
<evidence type="ECO:0000313" key="2">
    <source>
        <dbReference type="EMBL" id="CAC5416672.1"/>
    </source>
</evidence>
<keyword evidence="1" id="KW-0472">Membrane</keyword>
<dbReference type="Proteomes" id="UP000507470">
    <property type="component" value="Unassembled WGS sequence"/>
</dbReference>
<keyword evidence="1" id="KW-1133">Transmembrane helix</keyword>
<dbReference type="OrthoDB" id="10038493at2759"/>
<keyword evidence="3" id="KW-1185">Reference proteome</keyword>
<name>A0A6J8EAQ4_MYTCO</name>
<proteinExistence type="predicted"/>
<evidence type="ECO:0000313" key="3">
    <source>
        <dbReference type="Proteomes" id="UP000507470"/>
    </source>
</evidence>
<gene>
    <name evidence="2" type="ORF">MCOR_49267</name>
</gene>
<sequence length="167" mass="19171">MILKNLLKANKIKTLEQKQYEILPLFLKAKNENRELQTIPPVEFDPLLANYLLTLRKKDGGEYEPSTLRSIVSSIVDADKTFETTISIAGAFIVTLSIIISCIGVKCCNSSSRNTIENDTDSEISLEQHIVEKVSMRKLQDRRKKERKTNQELYYEKGICQVKSKFR</sequence>
<protein>
    <submittedName>
        <fullName evidence="2">Uncharacterized protein</fullName>
    </submittedName>
</protein>
<dbReference type="InterPro" id="IPR042838">
    <property type="entry name" value="KIAA1958"/>
</dbReference>
<reference evidence="2 3" key="1">
    <citation type="submission" date="2020-06" db="EMBL/GenBank/DDBJ databases">
        <authorList>
            <person name="Li R."/>
            <person name="Bekaert M."/>
        </authorList>
    </citation>
    <scope>NUCLEOTIDE SEQUENCE [LARGE SCALE GENOMIC DNA]</scope>
    <source>
        <strain evidence="3">wild</strain>
    </source>
</reference>
<evidence type="ECO:0000256" key="1">
    <source>
        <dbReference type="SAM" id="Phobius"/>
    </source>
</evidence>
<dbReference type="PANTHER" id="PTHR46963:SF1">
    <property type="entry name" value="SIMILAR TO RIKEN CDNA E130308A19"/>
    <property type="match status" value="1"/>
</dbReference>
<dbReference type="EMBL" id="CACVKT020008674">
    <property type="protein sequence ID" value="CAC5416672.1"/>
    <property type="molecule type" value="Genomic_DNA"/>
</dbReference>
<keyword evidence="1" id="KW-0812">Transmembrane</keyword>
<accession>A0A6J8EAQ4</accession>